<dbReference type="InterPro" id="IPR023393">
    <property type="entry name" value="START-like_dom_sf"/>
</dbReference>
<sequence>MNARVESQVTAVEADVVITRSLKAPRALVFKLWTDPQHLPMWWGPQGFNCQTCHMDVRVGGAFHLDMLGPDGVVHPCDGIYREIVEPERIVYDGLAEEGHPCGAGLPPHGRVTISFTELDGVTTVRIHAKLRSVADREAAMEQGFGAGWSQTLERLEAYVSSKY</sequence>
<feature type="domain" description="Activator of Hsp90 ATPase homologue 1/2-like C-terminal" evidence="2">
    <location>
        <begin position="23"/>
        <end position="160"/>
    </location>
</feature>
<evidence type="ECO:0000313" key="3">
    <source>
        <dbReference type="EMBL" id="MEC5387421.1"/>
    </source>
</evidence>
<proteinExistence type="inferred from homology"/>
<organism evidence="3 4">
    <name type="scientific">Uliginosibacterium silvisoli</name>
    <dbReference type="NCBI Taxonomy" id="3114758"/>
    <lineage>
        <taxon>Bacteria</taxon>
        <taxon>Pseudomonadati</taxon>
        <taxon>Pseudomonadota</taxon>
        <taxon>Betaproteobacteria</taxon>
        <taxon>Rhodocyclales</taxon>
        <taxon>Zoogloeaceae</taxon>
        <taxon>Uliginosibacterium</taxon>
    </lineage>
</organism>
<keyword evidence="4" id="KW-1185">Reference proteome</keyword>
<dbReference type="Proteomes" id="UP001331561">
    <property type="component" value="Unassembled WGS sequence"/>
</dbReference>
<dbReference type="EMBL" id="JAYXHS010000003">
    <property type="protein sequence ID" value="MEC5387421.1"/>
    <property type="molecule type" value="Genomic_DNA"/>
</dbReference>
<dbReference type="RefSeq" id="WP_327600390.1">
    <property type="nucleotide sequence ID" value="NZ_JAYXHS010000003.1"/>
</dbReference>
<dbReference type="Gene3D" id="3.30.530.20">
    <property type="match status" value="1"/>
</dbReference>
<evidence type="ECO:0000313" key="4">
    <source>
        <dbReference type="Proteomes" id="UP001331561"/>
    </source>
</evidence>
<evidence type="ECO:0000256" key="1">
    <source>
        <dbReference type="ARBA" id="ARBA00006817"/>
    </source>
</evidence>
<gene>
    <name evidence="3" type="ORF">VVD49_16950</name>
</gene>
<protein>
    <submittedName>
        <fullName evidence="3">SRPBCC domain-containing protein</fullName>
    </submittedName>
</protein>
<name>A0ABU6K6U9_9RHOO</name>
<accession>A0ABU6K6U9</accession>
<dbReference type="Pfam" id="PF08327">
    <property type="entry name" value="AHSA1"/>
    <property type="match status" value="1"/>
</dbReference>
<evidence type="ECO:0000259" key="2">
    <source>
        <dbReference type="Pfam" id="PF08327"/>
    </source>
</evidence>
<reference evidence="3 4" key="1">
    <citation type="submission" date="2024-01" db="EMBL/GenBank/DDBJ databases">
        <title>Uliginosibacterium soil sp. nov.</title>
        <authorList>
            <person name="Lv Y."/>
        </authorList>
    </citation>
    <scope>NUCLEOTIDE SEQUENCE [LARGE SCALE GENOMIC DNA]</scope>
    <source>
        <strain evidence="3 4">H3</strain>
    </source>
</reference>
<comment type="similarity">
    <text evidence="1">Belongs to the AHA1 family.</text>
</comment>
<comment type="caution">
    <text evidence="3">The sequence shown here is derived from an EMBL/GenBank/DDBJ whole genome shotgun (WGS) entry which is preliminary data.</text>
</comment>
<dbReference type="InterPro" id="IPR013538">
    <property type="entry name" value="ASHA1/2-like_C"/>
</dbReference>
<dbReference type="SUPFAM" id="SSF55961">
    <property type="entry name" value="Bet v1-like"/>
    <property type="match status" value="1"/>
</dbReference>